<comment type="similarity">
    <text evidence="1 2">Belongs to the peroxin-16 family.</text>
</comment>
<dbReference type="PANTHER" id="PTHR13299">
    <property type="entry name" value="PEROXISOMAL MEMBRANE PROTEIN PEX16"/>
    <property type="match status" value="1"/>
</dbReference>
<name>X6LY06_RETFI</name>
<comment type="subcellular location">
    <subcellularLocation>
        <location evidence="2">Peroxisome membrane</location>
    </subcellularLocation>
</comment>
<dbReference type="Pfam" id="PF08610">
    <property type="entry name" value="Pex16"/>
    <property type="match status" value="1"/>
</dbReference>
<proteinExistence type="inferred from homology"/>
<keyword evidence="5" id="KW-1185">Reference proteome</keyword>
<sequence>MYFDHGRGAHPHGYFSPLSRPSKIVSANSNTHKTMNKKKGDMFIDGQYESLDDNDDNDDNNNDNDNDDDEYSTDSTDDMSQSQTKEKQRQTYRKHMSIVAEVLNIVRPVVYVSTYMSTGMDDSNWLPFYASLSLDLASNTIHMLRGCSERSKQELKRRRTYWLMYLLRPPFFQKYVKYPLDSVADSLKILKKKTLFKYFKFLHKKIYFIMFYVFIYSDDSKYAECIPRSLFLYKCFQLLNKLLLLSLSNNIKKNKILLFHFKKCKLRNAEREHLFFRDKHKNY</sequence>
<gene>
    <name evidence="4" type="ORF">RFI_31364</name>
</gene>
<protein>
    <recommendedName>
        <fullName evidence="2">Peroxisomal membrane protein PEX16</fullName>
    </recommendedName>
</protein>
<evidence type="ECO:0000313" key="4">
    <source>
        <dbReference type="EMBL" id="ETO06032.1"/>
    </source>
</evidence>
<dbReference type="AlphaFoldDB" id="X6LY06"/>
<keyword evidence="2" id="KW-0576">Peroxisome</keyword>
<evidence type="ECO:0000313" key="5">
    <source>
        <dbReference type="Proteomes" id="UP000023152"/>
    </source>
</evidence>
<evidence type="ECO:0000256" key="3">
    <source>
        <dbReference type="SAM" id="MobiDB-lite"/>
    </source>
</evidence>
<dbReference type="GO" id="GO:0007031">
    <property type="term" value="P:peroxisome organization"/>
    <property type="evidence" value="ECO:0007669"/>
    <property type="project" value="UniProtKB-KW"/>
</dbReference>
<accession>X6LY06</accession>
<dbReference type="GO" id="GO:0005778">
    <property type="term" value="C:peroxisomal membrane"/>
    <property type="evidence" value="ECO:0007669"/>
    <property type="project" value="UniProtKB-SubCell"/>
</dbReference>
<keyword evidence="2" id="KW-0962">Peroxisome biogenesis</keyword>
<dbReference type="PANTHER" id="PTHR13299:SF0">
    <property type="entry name" value="PEROXISOMAL MEMBRANE PROTEIN PEX16"/>
    <property type="match status" value="1"/>
</dbReference>
<dbReference type="OrthoDB" id="2021143at2759"/>
<organism evidence="4 5">
    <name type="scientific">Reticulomyxa filosa</name>
    <dbReference type="NCBI Taxonomy" id="46433"/>
    <lineage>
        <taxon>Eukaryota</taxon>
        <taxon>Sar</taxon>
        <taxon>Rhizaria</taxon>
        <taxon>Retaria</taxon>
        <taxon>Foraminifera</taxon>
        <taxon>Monothalamids</taxon>
        <taxon>Reticulomyxidae</taxon>
        <taxon>Reticulomyxa</taxon>
    </lineage>
</organism>
<evidence type="ECO:0000256" key="1">
    <source>
        <dbReference type="ARBA" id="ARBA00009505"/>
    </source>
</evidence>
<evidence type="ECO:0000256" key="2">
    <source>
        <dbReference type="RuleBase" id="RU365003"/>
    </source>
</evidence>
<feature type="compositionally biased region" description="Acidic residues" evidence="3">
    <location>
        <begin position="50"/>
        <end position="77"/>
    </location>
</feature>
<dbReference type="Proteomes" id="UP000023152">
    <property type="component" value="Unassembled WGS sequence"/>
</dbReference>
<dbReference type="InterPro" id="IPR013919">
    <property type="entry name" value="Pex16"/>
</dbReference>
<feature type="region of interest" description="Disordered" evidence="3">
    <location>
        <begin position="1"/>
        <end position="92"/>
    </location>
</feature>
<dbReference type="EMBL" id="ASPP01027570">
    <property type="protein sequence ID" value="ETO06032.1"/>
    <property type="molecule type" value="Genomic_DNA"/>
</dbReference>
<reference evidence="4 5" key="1">
    <citation type="journal article" date="2013" name="Curr. Biol.">
        <title>The Genome of the Foraminiferan Reticulomyxa filosa.</title>
        <authorList>
            <person name="Glockner G."/>
            <person name="Hulsmann N."/>
            <person name="Schleicher M."/>
            <person name="Noegel A.A."/>
            <person name="Eichinger L."/>
            <person name="Gallinger C."/>
            <person name="Pawlowski J."/>
            <person name="Sierra R."/>
            <person name="Euteneuer U."/>
            <person name="Pillet L."/>
            <person name="Moustafa A."/>
            <person name="Platzer M."/>
            <person name="Groth M."/>
            <person name="Szafranski K."/>
            <person name="Schliwa M."/>
        </authorList>
    </citation>
    <scope>NUCLEOTIDE SEQUENCE [LARGE SCALE GENOMIC DNA]</scope>
</reference>
<comment type="caution">
    <text evidence="4">The sequence shown here is derived from an EMBL/GenBank/DDBJ whole genome shotgun (WGS) entry which is preliminary data.</text>
</comment>